<dbReference type="Pfam" id="PF02875">
    <property type="entry name" value="Mur_ligase_C"/>
    <property type="match status" value="1"/>
</dbReference>
<evidence type="ECO:0000256" key="9">
    <source>
        <dbReference type="ARBA" id="ARBA00047493"/>
    </source>
</evidence>
<dbReference type="GO" id="GO:0004326">
    <property type="term" value="F:tetrahydrofolylpolyglutamate synthase activity"/>
    <property type="evidence" value="ECO:0007669"/>
    <property type="project" value="UniProtKB-EC"/>
</dbReference>
<dbReference type="RefSeq" id="WP_026659964.1">
    <property type="nucleotide sequence ID" value="NC_022538.1"/>
</dbReference>
<evidence type="ECO:0000256" key="1">
    <source>
        <dbReference type="ARBA" id="ARBA00008276"/>
    </source>
</evidence>
<dbReference type="PIRSF" id="PIRSF001563">
    <property type="entry name" value="Folylpolyglu_synth"/>
    <property type="match status" value="1"/>
</dbReference>
<proteinExistence type="inferred from homology"/>
<dbReference type="KEGG" id="apal:BN85409000"/>
<keyword evidence="6 10" id="KW-0067">ATP-binding</keyword>
<evidence type="ECO:0000256" key="7">
    <source>
        <dbReference type="ARBA" id="ARBA00022842"/>
    </source>
</evidence>
<dbReference type="EMBL" id="FO681347">
    <property type="protein sequence ID" value="CCV64477.1"/>
    <property type="molecule type" value="Genomic_DNA"/>
</dbReference>
<dbReference type="GO" id="GO:0008841">
    <property type="term" value="F:dihydrofolate synthase activity"/>
    <property type="evidence" value="ECO:0007669"/>
    <property type="project" value="TreeGrafter"/>
</dbReference>
<dbReference type="AlphaFoldDB" id="U4KL45"/>
<keyword evidence="5 10" id="KW-0547">Nucleotide-binding</keyword>
<dbReference type="Gene3D" id="3.90.190.20">
    <property type="entry name" value="Mur ligase, C-terminal domain"/>
    <property type="match status" value="1"/>
</dbReference>
<evidence type="ECO:0000256" key="6">
    <source>
        <dbReference type="ARBA" id="ARBA00022840"/>
    </source>
</evidence>
<keyword evidence="4" id="KW-0479">Metal-binding</keyword>
<dbReference type="PANTHER" id="PTHR11136">
    <property type="entry name" value="FOLYLPOLYGLUTAMATE SYNTHASE-RELATED"/>
    <property type="match status" value="1"/>
</dbReference>
<name>U4KL45_ALTPJ</name>
<dbReference type="InterPro" id="IPR018109">
    <property type="entry name" value="Folylpolyglutamate_synth_CS"/>
</dbReference>
<dbReference type="InterPro" id="IPR036565">
    <property type="entry name" value="Mur-like_cat_sf"/>
</dbReference>
<evidence type="ECO:0000313" key="13">
    <source>
        <dbReference type="EMBL" id="CCV64477.1"/>
    </source>
</evidence>
<dbReference type="Gene3D" id="3.40.1190.10">
    <property type="entry name" value="Mur-like, catalytic domain"/>
    <property type="match status" value="1"/>
</dbReference>
<reference evidence="13 14" key="1">
    <citation type="journal article" date="2013" name="J. Mol. Microbiol. Biotechnol.">
        <title>Analysis of the Complete Genomes of Acholeplasma brassicae , A. palmae and A. laidlawii and Their Comparison to the Obligate Parasites from ' Candidatus Phytoplasma'.</title>
        <authorList>
            <person name="Kube M."/>
            <person name="Siewert C."/>
            <person name="Migdoll A.M."/>
            <person name="Duduk B."/>
            <person name="Holz S."/>
            <person name="Rabus R."/>
            <person name="Seemuller E."/>
            <person name="Mitrovic J."/>
            <person name="Muller I."/>
            <person name="Buttner C."/>
            <person name="Reinhardt R."/>
        </authorList>
    </citation>
    <scope>NUCLEOTIDE SEQUENCE [LARGE SCALE GENOMIC DNA]</scope>
    <source>
        <strain evidence="13 14">J233</strain>
    </source>
</reference>
<sequence>MFKAVSEAIHWVESQPRFKEKADLSYLKTALEKLDLNLDKIKKIHVAGTNGKGSTSAYLSYILLETGVKVGSFTSPYLTQFNERIRVNMIPISDVVLLEYINFMYHFNENLETKLSFFEIITLLSFKYFSDIKVDVMVIEVGIGGLLDSTNITSYDRSVITNIGMDHMKQLGDTKELIAAQKLGIIKSSKDILFSTVDFDLYDYFYKYTNKIGAQFHWINKKNVKVISEIPHVILYENTKYQILLGDYQINNALLAIETIKSLYPNISNEVIKNGIEKTKWPGRLEEILPHTYIDGAHNMHAIEALINSSRLLFENKKIGVLFSALGDKEFTQMLNALKKISSNMVVTSFVDFRYKDLSNLKNEGFNFIENPIEAYNYLKNSVLDVIIITGSIHFIGYIRKILINESK</sequence>
<protein>
    <recommendedName>
        <fullName evidence="2">tetrahydrofolate synthase</fullName>
        <ecNumber evidence="2">6.3.2.17</ecNumber>
    </recommendedName>
    <alternativeName>
        <fullName evidence="8">Tetrahydrofolylpolyglutamate synthase</fullName>
    </alternativeName>
</protein>
<evidence type="ECO:0000313" key="14">
    <source>
        <dbReference type="Proteomes" id="UP000032740"/>
    </source>
</evidence>
<organism evidence="13 14">
    <name type="scientific">Alteracholeplasma palmae (strain ATCC 49389 / J233)</name>
    <name type="common">Acholeplasma palmae</name>
    <dbReference type="NCBI Taxonomy" id="1318466"/>
    <lineage>
        <taxon>Bacteria</taxon>
        <taxon>Bacillati</taxon>
        <taxon>Mycoplasmatota</taxon>
        <taxon>Mollicutes</taxon>
        <taxon>Acholeplasmatales</taxon>
        <taxon>Acholeplasmataceae</taxon>
        <taxon>Acholeplasma</taxon>
    </lineage>
</organism>
<dbReference type="NCBIfam" id="TIGR01499">
    <property type="entry name" value="folC"/>
    <property type="match status" value="1"/>
</dbReference>
<dbReference type="OrthoDB" id="9809356at2"/>
<feature type="domain" description="Mur ligase C-terminal" evidence="11">
    <location>
        <begin position="292"/>
        <end position="392"/>
    </location>
</feature>
<dbReference type="InterPro" id="IPR013221">
    <property type="entry name" value="Mur_ligase_cen"/>
</dbReference>
<gene>
    <name evidence="13" type="primary">folC</name>
    <name evidence="13" type="ORF">BN85409000</name>
</gene>
<dbReference type="Pfam" id="PF08245">
    <property type="entry name" value="Mur_ligase_M"/>
    <property type="match status" value="1"/>
</dbReference>
<comment type="similarity">
    <text evidence="1 10">Belongs to the folylpolyglutamate synthase family.</text>
</comment>
<evidence type="ECO:0000256" key="3">
    <source>
        <dbReference type="ARBA" id="ARBA00022598"/>
    </source>
</evidence>
<dbReference type="STRING" id="1318466.BN85409000"/>
<keyword evidence="3 10" id="KW-0436">Ligase</keyword>
<dbReference type="InterPro" id="IPR004101">
    <property type="entry name" value="Mur_ligase_C"/>
</dbReference>
<evidence type="ECO:0000256" key="2">
    <source>
        <dbReference type="ARBA" id="ARBA00013025"/>
    </source>
</evidence>
<accession>U4KL45</accession>
<dbReference type="GO" id="GO:0005737">
    <property type="term" value="C:cytoplasm"/>
    <property type="evidence" value="ECO:0007669"/>
    <property type="project" value="TreeGrafter"/>
</dbReference>
<evidence type="ECO:0000259" key="12">
    <source>
        <dbReference type="Pfam" id="PF08245"/>
    </source>
</evidence>
<dbReference type="Proteomes" id="UP000032740">
    <property type="component" value="Chromosome"/>
</dbReference>
<dbReference type="GO" id="GO:0005524">
    <property type="term" value="F:ATP binding"/>
    <property type="evidence" value="ECO:0007669"/>
    <property type="project" value="UniProtKB-KW"/>
</dbReference>
<evidence type="ECO:0000256" key="5">
    <source>
        <dbReference type="ARBA" id="ARBA00022741"/>
    </source>
</evidence>
<dbReference type="GO" id="GO:0046872">
    <property type="term" value="F:metal ion binding"/>
    <property type="evidence" value="ECO:0007669"/>
    <property type="project" value="UniProtKB-KW"/>
</dbReference>
<dbReference type="PANTHER" id="PTHR11136:SF0">
    <property type="entry name" value="DIHYDROFOLATE SYNTHETASE-RELATED"/>
    <property type="match status" value="1"/>
</dbReference>
<dbReference type="InterPro" id="IPR001645">
    <property type="entry name" value="Folylpolyglutamate_synth"/>
</dbReference>
<comment type="catalytic activity">
    <reaction evidence="9">
        <text>(6S)-5,6,7,8-tetrahydrofolyl-(gamma-L-Glu)(n) + L-glutamate + ATP = (6S)-5,6,7,8-tetrahydrofolyl-(gamma-L-Glu)(n+1) + ADP + phosphate + H(+)</text>
        <dbReference type="Rhea" id="RHEA:10580"/>
        <dbReference type="Rhea" id="RHEA-COMP:14738"/>
        <dbReference type="Rhea" id="RHEA-COMP:14740"/>
        <dbReference type="ChEBI" id="CHEBI:15378"/>
        <dbReference type="ChEBI" id="CHEBI:29985"/>
        <dbReference type="ChEBI" id="CHEBI:30616"/>
        <dbReference type="ChEBI" id="CHEBI:43474"/>
        <dbReference type="ChEBI" id="CHEBI:141005"/>
        <dbReference type="ChEBI" id="CHEBI:456216"/>
        <dbReference type="EC" id="6.3.2.17"/>
    </reaction>
</comment>
<dbReference type="SUPFAM" id="SSF53244">
    <property type="entry name" value="MurD-like peptide ligases, peptide-binding domain"/>
    <property type="match status" value="1"/>
</dbReference>
<feature type="domain" description="Mur ligase central" evidence="12">
    <location>
        <begin position="46"/>
        <end position="258"/>
    </location>
</feature>
<evidence type="ECO:0000256" key="4">
    <source>
        <dbReference type="ARBA" id="ARBA00022723"/>
    </source>
</evidence>
<evidence type="ECO:0000256" key="10">
    <source>
        <dbReference type="PIRNR" id="PIRNR001563"/>
    </source>
</evidence>
<evidence type="ECO:0000256" key="8">
    <source>
        <dbReference type="ARBA" id="ARBA00030592"/>
    </source>
</evidence>
<dbReference type="InterPro" id="IPR036615">
    <property type="entry name" value="Mur_ligase_C_dom_sf"/>
</dbReference>
<dbReference type="EC" id="6.3.2.17" evidence="2"/>
<keyword evidence="14" id="KW-1185">Reference proteome</keyword>
<dbReference type="PROSITE" id="PS01011">
    <property type="entry name" value="FOLYLPOLYGLU_SYNT_1"/>
    <property type="match status" value="1"/>
</dbReference>
<dbReference type="SUPFAM" id="SSF53623">
    <property type="entry name" value="MurD-like peptide ligases, catalytic domain"/>
    <property type="match status" value="1"/>
</dbReference>
<keyword evidence="7" id="KW-0460">Magnesium</keyword>
<evidence type="ECO:0000259" key="11">
    <source>
        <dbReference type="Pfam" id="PF02875"/>
    </source>
</evidence>
<dbReference type="HOGENOM" id="CLU_015869_1_1_14"/>